<evidence type="ECO:0000313" key="3">
    <source>
        <dbReference type="Proteomes" id="UP000218327"/>
    </source>
</evidence>
<evidence type="ECO:0000313" key="2">
    <source>
        <dbReference type="EMBL" id="PCJ19468.1"/>
    </source>
</evidence>
<feature type="transmembrane region" description="Helical" evidence="1">
    <location>
        <begin position="115"/>
        <end position="131"/>
    </location>
</feature>
<sequence length="150" mass="16921">MVNLDKKTSSEKAKSALRAIDGVKDSIQRYSTQPRWFITLSTVVIFIVLVGIELKGPNGLAPLIILVFVRLYMERTQGLVPLLSDKGQWIANWYLFLMVGFYLIIVYLYRVQQLSWAPLVGGTVAATIYVIRAEATRAKKHSENSDNSSR</sequence>
<evidence type="ECO:0000256" key="1">
    <source>
        <dbReference type="SAM" id="Phobius"/>
    </source>
</evidence>
<feature type="transmembrane region" description="Helical" evidence="1">
    <location>
        <begin position="93"/>
        <end position="109"/>
    </location>
</feature>
<dbReference type="EMBL" id="NVVJ01000088">
    <property type="protein sequence ID" value="PCJ19468.1"/>
    <property type="molecule type" value="Genomic_DNA"/>
</dbReference>
<keyword evidence="1" id="KW-1133">Transmembrane helix</keyword>
<accession>A0A2A5AL18</accession>
<organism evidence="2 3">
    <name type="scientific">SAR86 cluster bacterium</name>
    <dbReference type="NCBI Taxonomy" id="2030880"/>
    <lineage>
        <taxon>Bacteria</taxon>
        <taxon>Pseudomonadati</taxon>
        <taxon>Pseudomonadota</taxon>
        <taxon>Gammaproteobacteria</taxon>
        <taxon>SAR86 cluster</taxon>
    </lineage>
</organism>
<dbReference type="AlphaFoldDB" id="A0A2A5AL18"/>
<proteinExistence type="predicted"/>
<feature type="transmembrane region" description="Helical" evidence="1">
    <location>
        <begin position="36"/>
        <end position="52"/>
    </location>
</feature>
<dbReference type="Proteomes" id="UP000218327">
    <property type="component" value="Unassembled WGS sequence"/>
</dbReference>
<keyword evidence="1" id="KW-0472">Membrane</keyword>
<reference evidence="3" key="1">
    <citation type="submission" date="2017-08" db="EMBL/GenBank/DDBJ databases">
        <title>A dynamic microbial community with high functional redundancy inhabits the cold, oxic subseafloor aquifer.</title>
        <authorList>
            <person name="Tully B.J."/>
            <person name="Wheat C.G."/>
            <person name="Glazer B.T."/>
            <person name="Huber J.A."/>
        </authorList>
    </citation>
    <scope>NUCLEOTIDE SEQUENCE [LARGE SCALE GENOMIC DNA]</scope>
</reference>
<protein>
    <submittedName>
        <fullName evidence="2">Uncharacterized protein</fullName>
    </submittedName>
</protein>
<comment type="caution">
    <text evidence="2">The sequence shown here is derived from an EMBL/GenBank/DDBJ whole genome shotgun (WGS) entry which is preliminary data.</text>
</comment>
<keyword evidence="1" id="KW-0812">Transmembrane</keyword>
<name>A0A2A5AL18_9GAMM</name>
<gene>
    <name evidence="2" type="ORF">COA96_16245</name>
</gene>